<dbReference type="PANTHER" id="PTHR43157">
    <property type="entry name" value="PHOSPHATIDYLINOSITOL-GLYCAN BIOSYNTHESIS CLASS F PROTEIN-RELATED"/>
    <property type="match status" value="1"/>
</dbReference>
<dbReference type="Proteomes" id="UP001305779">
    <property type="component" value="Unassembled WGS sequence"/>
</dbReference>
<organism evidence="2 3">
    <name type="scientific">Zasmidium cellare</name>
    <name type="common">Wine cellar mold</name>
    <name type="synonym">Racodium cellare</name>
    <dbReference type="NCBI Taxonomy" id="395010"/>
    <lineage>
        <taxon>Eukaryota</taxon>
        <taxon>Fungi</taxon>
        <taxon>Dikarya</taxon>
        <taxon>Ascomycota</taxon>
        <taxon>Pezizomycotina</taxon>
        <taxon>Dothideomycetes</taxon>
        <taxon>Dothideomycetidae</taxon>
        <taxon>Mycosphaerellales</taxon>
        <taxon>Mycosphaerellaceae</taxon>
        <taxon>Zasmidium</taxon>
    </lineage>
</organism>
<proteinExistence type="predicted"/>
<name>A0ABR0DXB7_ZASCE</name>
<sequence>MDSKSLPPRREPLFPTIFYKTQFCERQAGLPAGLSLSSKVAIVTGSNAGLGFESARQLLALNLSHLILAVRSVEKGEAAAAKLRQSAPKAKIEVWKLDMCSYASIRAFAERVGKGLTRLDIALLNAGLVKPSFELVKETGHEESMQVNYLSSVLLSLLLLPHLRTKRASNNEPGKLTIVNSGLSLTGKLPLNPNKPEQPILKSFDDPEKFSNTTWYNTSKTLMHLFLWKLTEYVSADDVIVNIVDPGYVKGTESVSNMPKITALMAKSFAAVTGRTVETGASTYVDAVAVKGKESHGCFLTSWRIHP</sequence>
<reference evidence="2 3" key="1">
    <citation type="journal article" date="2023" name="G3 (Bethesda)">
        <title>A chromosome-level genome assembly of Zasmidium syzygii isolated from banana leaves.</title>
        <authorList>
            <person name="van Westerhoven A.C."/>
            <person name="Mehrabi R."/>
            <person name="Talebi R."/>
            <person name="Steentjes M.B.F."/>
            <person name="Corcolon B."/>
            <person name="Chong P.A."/>
            <person name="Kema G.H.J."/>
            <person name="Seidl M.F."/>
        </authorList>
    </citation>
    <scope>NUCLEOTIDE SEQUENCE [LARGE SCALE GENOMIC DNA]</scope>
    <source>
        <strain evidence="2 3">P124</strain>
    </source>
</reference>
<dbReference type="Pfam" id="PF00106">
    <property type="entry name" value="adh_short"/>
    <property type="match status" value="1"/>
</dbReference>
<dbReference type="InterPro" id="IPR036291">
    <property type="entry name" value="NAD(P)-bd_dom_sf"/>
</dbReference>
<keyword evidence="1" id="KW-0560">Oxidoreductase</keyword>
<dbReference type="EMBL" id="JAXOVC010000015">
    <property type="protein sequence ID" value="KAK4493802.1"/>
    <property type="molecule type" value="Genomic_DNA"/>
</dbReference>
<keyword evidence="3" id="KW-1185">Reference proteome</keyword>
<comment type="caution">
    <text evidence="2">The sequence shown here is derived from an EMBL/GenBank/DDBJ whole genome shotgun (WGS) entry which is preliminary data.</text>
</comment>
<evidence type="ECO:0000313" key="2">
    <source>
        <dbReference type="EMBL" id="KAK4493802.1"/>
    </source>
</evidence>
<dbReference type="InterPro" id="IPR002347">
    <property type="entry name" value="SDR_fam"/>
</dbReference>
<dbReference type="PANTHER" id="PTHR43157:SF35">
    <property type="entry name" value="DEHYDROGENASE_REDUCTASE FAMILY PROTEIN, PUTATIVE-RELATED"/>
    <property type="match status" value="1"/>
</dbReference>
<accession>A0ABR0DXB7</accession>
<gene>
    <name evidence="2" type="ORF">PRZ48_014987</name>
</gene>
<dbReference type="PRINTS" id="PR00081">
    <property type="entry name" value="GDHRDH"/>
</dbReference>
<dbReference type="SUPFAM" id="SSF51735">
    <property type="entry name" value="NAD(P)-binding Rossmann-fold domains"/>
    <property type="match status" value="1"/>
</dbReference>
<evidence type="ECO:0008006" key="4">
    <source>
        <dbReference type="Google" id="ProtNLM"/>
    </source>
</evidence>
<dbReference type="Gene3D" id="3.40.50.720">
    <property type="entry name" value="NAD(P)-binding Rossmann-like Domain"/>
    <property type="match status" value="1"/>
</dbReference>
<evidence type="ECO:0000256" key="1">
    <source>
        <dbReference type="ARBA" id="ARBA00023002"/>
    </source>
</evidence>
<evidence type="ECO:0000313" key="3">
    <source>
        <dbReference type="Proteomes" id="UP001305779"/>
    </source>
</evidence>
<protein>
    <recommendedName>
        <fullName evidence="4">Short-chain dehydrogenase/reductase family protein</fullName>
    </recommendedName>
</protein>